<dbReference type="Gene3D" id="3.40.605.10">
    <property type="entry name" value="Aldehyde Dehydrogenase, Chain A, domain 1"/>
    <property type="match status" value="1"/>
</dbReference>
<evidence type="ECO:0000313" key="7">
    <source>
        <dbReference type="EMBL" id="GGN68236.1"/>
    </source>
</evidence>
<proteinExistence type="inferred from homology"/>
<dbReference type="PIRSF" id="PIRSF036492">
    <property type="entry name" value="ALDH"/>
    <property type="match status" value="1"/>
</dbReference>
<keyword evidence="8" id="KW-1185">Reference proteome</keyword>
<dbReference type="Proteomes" id="UP000658127">
    <property type="component" value="Unassembled WGS sequence"/>
</dbReference>
<dbReference type="EMBL" id="BMNE01000001">
    <property type="protein sequence ID" value="GGN68236.1"/>
    <property type="molecule type" value="Genomic_DNA"/>
</dbReference>
<protein>
    <recommendedName>
        <fullName evidence="3">Aldehyde dehydrogenase</fullName>
    </recommendedName>
</protein>
<feature type="domain" description="Aldehyde dehydrogenase" evidence="6">
    <location>
        <begin position="6"/>
        <end position="455"/>
    </location>
</feature>
<sequence>MHTRTESTFDVISPATGAVVGSYPVFAAAEVEASVADARRAADWWAGLGFTERARRLDAWRGEIVSGRAELARIIHQEMGKPLSDARLEIAMALEHLAWAADNARQVLGPRSVRPGLLAVNQECTLEYRPFGVVGVIGPWNYPVFTPLGSVSFALAAGNAVVFKPSEFTPGVGLWLAQRFAEVVPEQPVFQVITGPGETGAALCRSGVGKIGFTGSTATGKRVMAACAETLTPVLMELGGKDALIVDADADLDAAADAAVWGGMSNAGQTCLGVERVYVHTDVYDEFLTKLVAHARNLRAGTGAAKIGPITMPKQIAIIRHHIEDALARGARALLGGADAIDGQFVQPTILVDVPEEAAAVTEETFGPTLTVARVRDMDEAIERVNAGSYGLGSTVFSRHNGRQIADRIRAGGTSINAYVAHATITSLPLGGVGDSGFGRVHGADGLKEFTYAKATTRQRFSLPLALTTFTRSKTTDALVDRLVTQLHGRNR</sequence>
<feature type="active site" evidence="4">
    <location>
        <position position="237"/>
    </location>
</feature>
<comment type="caution">
    <text evidence="7">The sequence shown here is derived from an EMBL/GenBank/DDBJ whole genome shotgun (WGS) entry which is preliminary data.</text>
</comment>
<name>A0ABQ2K6Q4_9NOCA</name>
<dbReference type="PANTHER" id="PTHR11699">
    <property type="entry name" value="ALDEHYDE DEHYDROGENASE-RELATED"/>
    <property type="match status" value="1"/>
</dbReference>
<dbReference type="InterPro" id="IPR016161">
    <property type="entry name" value="Ald_DH/histidinol_DH"/>
</dbReference>
<evidence type="ECO:0000256" key="5">
    <source>
        <dbReference type="RuleBase" id="RU003345"/>
    </source>
</evidence>
<dbReference type="InterPro" id="IPR015590">
    <property type="entry name" value="Aldehyde_DH_dom"/>
</dbReference>
<organism evidence="7 8">
    <name type="scientific">Nocardia rhizosphaerihabitans</name>
    <dbReference type="NCBI Taxonomy" id="1691570"/>
    <lineage>
        <taxon>Bacteria</taxon>
        <taxon>Bacillati</taxon>
        <taxon>Actinomycetota</taxon>
        <taxon>Actinomycetes</taxon>
        <taxon>Mycobacteriales</taxon>
        <taxon>Nocardiaceae</taxon>
        <taxon>Nocardia</taxon>
    </lineage>
</organism>
<dbReference type="InterPro" id="IPR012394">
    <property type="entry name" value="Aldehyde_DH_NAD(P)"/>
</dbReference>
<gene>
    <name evidence="7" type="ORF">GCM10011610_05250</name>
</gene>
<dbReference type="SUPFAM" id="SSF53720">
    <property type="entry name" value="ALDH-like"/>
    <property type="match status" value="1"/>
</dbReference>
<evidence type="ECO:0000256" key="4">
    <source>
        <dbReference type="PROSITE-ProRule" id="PRU10007"/>
    </source>
</evidence>
<evidence type="ECO:0000259" key="6">
    <source>
        <dbReference type="Pfam" id="PF00171"/>
    </source>
</evidence>
<dbReference type="PROSITE" id="PS00687">
    <property type="entry name" value="ALDEHYDE_DEHYDR_GLU"/>
    <property type="match status" value="1"/>
</dbReference>
<dbReference type="InterPro" id="IPR029510">
    <property type="entry name" value="Ald_DH_CS_GLU"/>
</dbReference>
<evidence type="ECO:0000313" key="8">
    <source>
        <dbReference type="Proteomes" id="UP000658127"/>
    </source>
</evidence>
<keyword evidence="2 3" id="KW-0560">Oxidoreductase</keyword>
<dbReference type="Gene3D" id="3.40.309.10">
    <property type="entry name" value="Aldehyde Dehydrogenase, Chain A, domain 2"/>
    <property type="match status" value="1"/>
</dbReference>
<dbReference type="InterPro" id="IPR016163">
    <property type="entry name" value="Ald_DH_C"/>
</dbReference>
<evidence type="ECO:0000256" key="2">
    <source>
        <dbReference type="ARBA" id="ARBA00023002"/>
    </source>
</evidence>
<evidence type="ECO:0000256" key="1">
    <source>
        <dbReference type="ARBA" id="ARBA00009986"/>
    </source>
</evidence>
<dbReference type="Pfam" id="PF00171">
    <property type="entry name" value="Aldedh"/>
    <property type="match status" value="1"/>
</dbReference>
<evidence type="ECO:0000256" key="3">
    <source>
        <dbReference type="PIRNR" id="PIRNR036492"/>
    </source>
</evidence>
<accession>A0ABQ2K6Q4</accession>
<dbReference type="InterPro" id="IPR016162">
    <property type="entry name" value="Ald_DH_N"/>
</dbReference>
<reference evidence="8" key="1">
    <citation type="journal article" date="2019" name="Int. J. Syst. Evol. Microbiol.">
        <title>The Global Catalogue of Microorganisms (GCM) 10K type strain sequencing project: providing services to taxonomists for standard genome sequencing and annotation.</title>
        <authorList>
            <consortium name="The Broad Institute Genomics Platform"/>
            <consortium name="The Broad Institute Genome Sequencing Center for Infectious Disease"/>
            <person name="Wu L."/>
            <person name="Ma J."/>
        </authorList>
    </citation>
    <scope>NUCLEOTIDE SEQUENCE [LARGE SCALE GENOMIC DNA]</scope>
    <source>
        <strain evidence="8">CGMCC 4.7329</strain>
    </source>
</reference>
<comment type="similarity">
    <text evidence="1 3 5">Belongs to the aldehyde dehydrogenase family.</text>
</comment>
<dbReference type="CDD" id="cd07099">
    <property type="entry name" value="ALDH_DDALDH"/>
    <property type="match status" value="1"/>
</dbReference>